<evidence type="ECO:0000313" key="20">
    <source>
        <dbReference type="Proteomes" id="UP001630127"/>
    </source>
</evidence>
<dbReference type="PROSITE" id="PS50011">
    <property type="entry name" value="PROTEIN_KINASE_DOM"/>
    <property type="match status" value="1"/>
</dbReference>
<evidence type="ECO:0000256" key="12">
    <source>
        <dbReference type="ARBA" id="ARBA00023170"/>
    </source>
</evidence>
<keyword evidence="7 14" id="KW-0547">Nucleotide-binding</keyword>
<evidence type="ECO:0000256" key="13">
    <source>
        <dbReference type="ARBA" id="ARBA00023180"/>
    </source>
</evidence>
<keyword evidence="8" id="KW-0418">Kinase</keyword>
<evidence type="ECO:0000256" key="7">
    <source>
        <dbReference type="ARBA" id="ARBA00022741"/>
    </source>
</evidence>
<comment type="caution">
    <text evidence="19">The sequence shown here is derived from an EMBL/GenBank/DDBJ whole genome shotgun (WGS) entry which is preliminary data.</text>
</comment>
<dbReference type="FunFam" id="1.10.510.10:FF:000129">
    <property type="entry name" value="cysteine-rich receptor-like protein kinase 10"/>
    <property type="match status" value="1"/>
</dbReference>
<evidence type="ECO:0000256" key="6">
    <source>
        <dbReference type="ARBA" id="ARBA00022737"/>
    </source>
</evidence>
<keyword evidence="13" id="KW-0325">Glycoprotein</keyword>
<keyword evidence="9 14" id="KW-0067">ATP-binding</keyword>
<evidence type="ECO:0000256" key="11">
    <source>
        <dbReference type="ARBA" id="ARBA00023136"/>
    </source>
</evidence>
<dbReference type="InterPro" id="IPR000719">
    <property type="entry name" value="Prot_kinase_dom"/>
</dbReference>
<dbReference type="PROSITE" id="PS00107">
    <property type="entry name" value="PROTEIN_KINASE_ATP"/>
    <property type="match status" value="1"/>
</dbReference>
<keyword evidence="11 16" id="KW-0472">Membrane</keyword>
<dbReference type="PROSITE" id="PS00108">
    <property type="entry name" value="PROTEIN_KINASE_ST"/>
    <property type="match status" value="1"/>
</dbReference>
<evidence type="ECO:0000313" key="19">
    <source>
        <dbReference type="EMBL" id="KAL3522086.1"/>
    </source>
</evidence>
<proteinExistence type="predicted"/>
<dbReference type="EMBL" id="JBJUIK010000007">
    <property type="protein sequence ID" value="KAL3522086.1"/>
    <property type="molecule type" value="Genomic_DNA"/>
</dbReference>
<dbReference type="FunFam" id="3.30.200.20:FF:000727">
    <property type="entry name" value="Cysteine-rich RLK (RECEPTOR-like protein kinase) 23"/>
    <property type="match status" value="1"/>
</dbReference>
<evidence type="ECO:0000256" key="16">
    <source>
        <dbReference type="SAM" id="Phobius"/>
    </source>
</evidence>
<keyword evidence="2" id="KW-0723">Serine/threonine-protein kinase</keyword>
<dbReference type="Gene3D" id="3.30.200.20">
    <property type="entry name" value="Phosphorylase Kinase, domain 1"/>
    <property type="match status" value="1"/>
</dbReference>
<dbReference type="GO" id="GO:0016020">
    <property type="term" value="C:membrane"/>
    <property type="evidence" value="ECO:0007669"/>
    <property type="project" value="UniProtKB-SubCell"/>
</dbReference>
<feature type="domain" description="Protein kinase" evidence="17">
    <location>
        <begin position="360"/>
        <end position="639"/>
    </location>
</feature>
<dbReference type="GO" id="GO:0009751">
    <property type="term" value="P:response to salicylic acid"/>
    <property type="evidence" value="ECO:0007669"/>
    <property type="project" value="UniProtKB-ARBA"/>
</dbReference>
<sequence>MEASDALNALPFFNCRAQSSSITITYLRYDCQNDSTYNPNSSSSGDSIYRTNLNLLLSTLSSSSNTSLNGFNNFTAGGRDPSNTVYGLFMCRGDVNTDVCAQCVATAGSEIINRCPDQKIAIILYDECLLRYSNQSIFSRVDQSFRYTLWNTKTATDPDNFNNILGNTMAEIAGRAAINDRSGKKFSVKEVDYPPFQRKLYALAQCTPDISSAECVTCLRNAIAYIPTCCANTLGGRVIYPSCNIRYELYNFYNSVAPAPAPAPAPIPVPPIPTIPPLPLSTPVTTSKEDRQIPARKIIAIVVAILVASLLFIAAFYFARKARKRYNIIVVETTGHETEILTEESLQYNLSEIQTATNNFALGNRIGEGGFGAVYKGTLNDGQDIAVKKLSRSSAQGADEFKNEISLLARLQHRNLVQLLGYCLEGSEKILIYELVPNKSLDYFLFEPEKQQLLDWSKRSKIIGGIARALLYLHEDSRLKIIHRDLKASNILLDQNMNPKVADFGTARLFIFDQSQGNTSRIAGTFGYMAPEYAIHGLFSVKSDVFSFGVLLLEIVSGKKNSSFYQEHGGDDLLTYAWRQWRDGTPLSLLDPAIGRNSYPRNEVIQIIHIGLLCVHDDAEHRPTMASVVIMLNSCSLTLPTPNQPAYFGRTRAQSLPNELTESDNSTNDKLVPWPSTNDASITELYPR</sequence>
<keyword evidence="6" id="KW-0677">Repeat</keyword>
<dbReference type="InterPro" id="IPR001245">
    <property type="entry name" value="Ser-Thr/Tyr_kinase_cat_dom"/>
</dbReference>
<evidence type="ECO:0000256" key="4">
    <source>
        <dbReference type="ARBA" id="ARBA00022692"/>
    </source>
</evidence>
<feature type="transmembrane region" description="Helical" evidence="16">
    <location>
        <begin position="298"/>
        <end position="319"/>
    </location>
</feature>
<gene>
    <name evidence="19" type="ORF">ACH5RR_014920</name>
</gene>
<keyword evidence="12" id="KW-0675">Receptor</keyword>
<keyword evidence="4 16" id="KW-0812">Transmembrane</keyword>
<dbReference type="GO" id="GO:0042742">
    <property type="term" value="P:defense response to bacterium"/>
    <property type="evidence" value="ECO:0007669"/>
    <property type="project" value="UniProtKB-ARBA"/>
</dbReference>
<dbReference type="PANTHER" id="PTHR27002:SF1050">
    <property type="entry name" value="CYSTEINE-RICH RECEPTOR-LIKE PROTEIN KINASE 5"/>
    <property type="match status" value="1"/>
</dbReference>
<evidence type="ECO:0000256" key="5">
    <source>
        <dbReference type="ARBA" id="ARBA00022729"/>
    </source>
</evidence>
<evidence type="ECO:0000256" key="14">
    <source>
        <dbReference type="PROSITE-ProRule" id="PRU10141"/>
    </source>
</evidence>
<feature type="domain" description="Gnk2-homologous" evidence="18">
    <location>
        <begin position="143"/>
        <end position="252"/>
    </location>
</feature>
<evidence type="ECO:0000256" key="3">
    <source>
        <dbReference type="ARBA" id="ARBA00022679"/>
    </source>
</evidence>
<evidence type="ECO:0008006" key="21">
    <source>
        <dbReference type="Google" id="ProtNLM"/>
    </source>
</evidence>
<dbReference type="Gene3D" id="1.10.510.10">
    <property type="entry name" value="Transferase(Phosphotransferase) domain 1"/>
    <property type="match status" value="1"/>
</dbReference>
<evidence type="ECO:0000259" key="17">
    <source>
        <dbReference type="PROSITE" id="PS50011"/>
    </source>
</evidence>
<feature type="binding site" evidence="14">
    <location>
        <position position="389"/>
    </location>
    <ligand>
        <name>ATP</name>
        <dbReference type="ChEBI" id="CHEBI:30616"/>
    </ligand>
</feature>
<dbReference type="Proteomes" id="UP001630127">
    <property type="component" value="Unassembled WGS sequence"/>
</dbReference>
<feature type="region of interest" description="Disordered" evidence="15">
    <location>
        <begin position="657"/>
        <end position="688"/>
    </location>
</feature>
<accession>A0ABD2ZTB9</accession>
<dbReference type="GO" id="GO:0004674">
    <property type="term" value="F:protein serine/threonine kinase activity"/>
    <property type="evidence" value="ECO:0007669"/>
    <property type="project" value="UniProtKB-KW"/>
</dbReference>
<dbReference type="InterPro" id="IPR011009">
    <property type="entry name" value="Kinase-like_dom_sf"/>
</dbReference>
<dbReference type="CDD" id="cd14066">
    <property type="entry name" value="STKc_IRAK"/>
    <property type="match status" value="1"/>
</dbReference>
<dbReference type="InterPro" id="IPR038408">
    <property type="entry name" value="GNK2_sf"/>
</dbReference>
<dbReference type="GO" id="GO:0005524">
    <property type="term" value="F:ATP binding"/>
    <property type="evidence" value="ECO:0007669"/>
    <property type="project" value="UniProtKB-UniRule"/>
</dbReference>
<comment type="subcellular location">
    <subcellularLocation>
        <location evidence="1">Membrane</location>
        <topology evidence="1">Single-pass membrane protein</topology>
    </subcellularLocation>
</comment>
<name>A0ABD2ZTB9_9GENT</name>
<evidence type="ECO:0000256" key="15">
    <source>
        <dbReference type="SAM" id="MobiDB-lite"/>
    </source>
</evidence>
<evidence type="ECO:0000256" key="1">
    <source>
        <dbReference type="ARBA" id="ARBA00004167"/>
    </source>
</evidence>
<evidence type="ECO:0000256" key="9">
    <source>
        <dbReference type="ARBA" id="ARBA00022840"/>
    </source>
</evidence>
<feature type="compositionally biased region" description="Polar residues" evidence="15">
    <location>
        <begin position="657"/>
        <end position="681"/>
    </location>
</feature>
<dbReference type="FunFam" id="3.30.430.20:FF:000003">
    <property type="entry name" value="Cysteine-rich RLK (RECEPTOR-like protein kinase) 10"/>
    <property type="match status" value="1"/>
</dbReference>
<keyword evidence="20" id="KW-1185">Reference proteome</keyword>
<dbReference type="Pfam" id="PF01657">
    <property type="entry name" value="Stress-antifung"/>
    <property type="match status" value="2"/>
</dbReference>
<dbReference type="FunFam" id="3.30.430.20:FF:000002">
    <property type="entry name" value="Cysteine-rich receptor-like protein kinase 10"/>
    <property type="match status" value="1"/>
</dbReference>
<keyword evidence="5" id="KW-0732">Signal</keyword>
<dbReference type="PANTHER" id="PTHR27002">
    <property type="entry name" value="RECEPTOR-LIKE SERINE/THREONINE-PROTEIN KINASE SD1-8"/>
    <property type="match status" value="1"/>
</dbReference>
<dbReference type="Gene3D" id="3.30.430.20">
    <property type="entry name" value="Gnk2 domain, C-X8-C-X2-C motif"/>
    <property type="match status" value="2"/>
</dbReference>
<dbReference type="Pfam" id="PF07714">
    <property type="entry name" value="PK_Tyr_Ser-Thr"/>
    <property type="match status" value="1"/>
</dbReference>
<keyword evidence="3" id="KW-0808">Transferase</keyword>
<evidence type="ECO:0000256" key="8">
    <source>
        <dbReference type="ARBA" id="ARBA00022777"/>
    </source>
</evidence>
<evidence type="ECO:0000256" key="10">
    <source>
        <dbReference type="ARBA" id="ARBA00022989"/>
    </source>
</evidence>
<organism evidence="19 20">
    <name type="scientific">Cinchona calisaya</name>
    <dbReference type="NCBI Taxonomy" id="153742"/>
    <lineage>
        <taxon>Eukaryota</taxon>
        <taxon>Viridiplantae</taxon>
        <taxon>Streptophyta</taxon>
        <taxon>Embryophyta</taxon>
        <taxon>Tracheophyta</taxon>
        <taxon>Spermatophyta</taxon>
        <taxon>Magnoliopsida</taxon>
        <taxon>eudicotyledons</taxon>
        <taxon>Gunneridae</taxon>
        <taxon>Pentapetalae</taxon>
        <taxon>asterids</taxon>
        <taxon>lamiids</taxon>
        <taxon>Gentianales</taxon>
        <taxon>Rubiaceae</taxon>
        <taxon>Cinchonoideae</taxon>
        <taxon>Cinchoneae</taxon>
        <taxon>Cinchona</taxon>
    </lineage>
</organism>
<dbReference type="InterPro" id="IPR002902">
    <property type="entry name" value="GNK2"/>
</dbReference>
<evidence type="ECO:0000259" key="18">
    <source>
        <dbReference type="PROSITE" id="PS51473"/>
    </source>
</evidence>
<reference evidence="19 20" key="1">
    <citation type="submission" date="2024-11" db="EMBL/GenBank/DDBJ databases">
        <title>A near-complete genome assembly of Cinchona calisaya.</title>
        <authorList>
            <person name="Lian D.C."/>
            <person name="Zhao X.W."/>
            <person name="Wei L."/>
        </authorList>
    </citation>
    <scope>NUCLEOTIDE SEQUENCE [LARGE SCALE GENOMIC DNA]</scope>
    <source>
        <tissue evidence="19">Nenye</tissue>
    </source>
</reference>
<dbReference type="InterPro" id="IPR017441">
    <property type="entry name" value="Protein_kinase_ATP_BS"/>
</dbReference>
<evidence type="ECO:0000256" key="2">
    <source>
        <dbReference type="ARBA" id="ARBA00022527"/>
    </source>
</evidence>
<feature type="domain" description="Gnk2-homologous" evidence="18">
    <location>
        <begin position="30"/>
        <end position="137"/>
    </location>
</feature>
<dbReference type="AlphaFoldDB" id="A0ABD2ZTB9"/>
<dbReference type="SUPFAM" id="SSF56112">
    <property type="entry name" value="Protein kinase-like (PK-like)"/>
    <property type="match status" value="1"/>
</dbReference>
<dbReference type="SMART" id="SM00220">
    <property type="entry name" value="S_TKc"/>
    <property type="match status" value="1"/>
</dbReference>
<protein>
    <recommendedName>
        <fullName evidence="21">Cysteine-rich receptor-like protein kinase 10</fullName>
    </recommendedName>
</protein>
<keyword evidence="10 16" id="KW-1133">Transmembrane helix</keyword>
<dbReference type="PROSITE" id="PS51473">
    <property type="entry name" value="GNK2"/>
    <property type="match status" value="2"/>
</dbReference>
<dbReference type="CDD" id="cd23509">
    <property type="entry name" value="Gnk2-like"/>
    <property type="match status" value="2"/>
</dbReference>
<dbReference type="InterPro" id="IPR008271">
    <property type="entry name" value="Ser/Thr_kinase_AS"/>
</dbReference>